<proteinExistence type="predicted"/>
<dbReference type="PANTHER" id="PTHR22538">
    <property type="entry name" value="CILIA- AND FLAGELLA-ASSOCIATED PROTEIN 74"/>
    <property type="match status" value="1"/>
</dbReference>
<organism evidence="2">
    <name type="scientific">Phytophthora nicotianae</name>
    <name type="common">Potato buckeye rot agent</name>
    <name type="synonym">Phytophthora parasitica</name>
    <dbReference type="NCBI Taxonomy" id="4792"/>
    <lineage>
        <taxon>Eukaryota</taxon>
        <taxon>Sar</taxon>
        <taxon>Stramenopiles</taxon>
        <taxon>Oomycota</taxon>
        <taxon>Peronosporomycetes</taxon>
        <taxon>Peronosporales</taxon>
        <taxon>Peronosporaceae</taxon>
        <taxon>Phytophthora</taxon>
    </lineage>
</organism>
<reference evidence="2" key="1">
    <citation type="submission" date="2013-11" db="EMBL/GenBank/DDBJ databases">
        <title>The Genome Sequence of Phytophthora parasitica CHvinca01.</title>
        <authorList>
            <consortium name="The Broad Institute Genomics Platform"/>
            <person name="Russ C."/>
            <person name="Tyler B."/>
            <person name="Panabieres F."/>
            <person name="Shan W."/>
            <person name="Tripathy S."/>
            <person name="Grunwald N."/>
            <person name="Machado M."/>
            <person name="Johnson C.S."/>
            <person name="Arredondo F."/>
            <person name="Hong C."/>
            <person name="Coffey M."/>
            <person name="Young S.K."/>
            <person name="Zeng Q."/>
            <person name="Gargeya S."/>
            <person name="Fitzgerald M."/>
            <person name="Abouelleil A."/>
            <person name="Alvarado L."/>
            <person name="Chapman S.B."/>
            <person name="Gainer-Dewar J."/>
            <person name="Goldberg J."/>
            <person name="Griggs A."/>
            <person name="Gujja S."/>
            <person name="Hansen M."/>
            <person name="Howarth C."/>
            <person name="Imamovic A."/>
            <person name="Ireland A."/>
            <person name="Larimer J."/>
            <person name="McCowan C."/>
            <person name="Murphy C."/>
            <person name="Pearson M."/>
            <person name="Poon T.W."/>
            <person name="Priest M."/>
            <person name="Roberts A."/>
            <person name="Saif S."/>
            <person name="Shea T."/>
            <person name="Sykes S."/>
            <person name="Wortman J."/>
            <person name="Nusbaum C."/>
            <person name="Birren B."/>
        </authorList>
    </citation>
    <scope>NUCLEOTIDE SEQUENCE [LARGE SCALE GENOMIC DNA]</scope>
    <source>
        <strain evidence="2">CHvinca01</strain>
    </source>
</reference>
<evidence type="ECO:0000256" key="1">
    <source>
        <dbReference type="SAM" id="SignalP"/>
    </source>
</evidence>
<feature type="signal peptide" evidence="1">
    <location>
        <begin position="1"/>
        <end position="27"/>
    </location>
</feature>
<protein>
    <recommendedName>
        <fullName evidence="3">GPI inositol-deacylase</fullName>
    </recommendedName>
</protein>
<dbReference type="PANTHER" id="PTHR22538:SF1">
    <property type="entry name" value="VWFD DOMAIN-CONTAINING PROTEIN"/>
    <property type="match status" value="1"/>
</dbReference>
<keyword evidence="1" id="KW-0732">Signal</keyword>
<sequence length="1114" mass="121769">MVIAFLSSILTLTTLYSLSVQVEPSLALDHQQLGGLQAQTANTEWPSLRFYFTIKRSSMKLHGQSSFSVFARPVLSDSNGTTNVLYDTFTSFAQGSTSYNYITIDGVAYVSRSSPETGTPLVQCVNSVAVPSINSFVAALSEATSVSSISASNGSAIECSSGSNFKALRYGSDIDITVEYLSSHVEILPPIGIVGTTGDCKVMSVPTSVSTIGRSLLTGEPVSLDSKRMLKAAIDFSLDDEKCSCKSKPRPCIFIHGLGIRKEEPQNADERPKYWGDLTDHAPCCSSMKYAVLDTIKYAWTDKTQQQKVCDRMLAVSETSGGTTVSDTIIISHSMGGLMVAGAIATGACSLASSSTWISTASPMTGSMSSDYFQDSCKDDTILFMEIFVDLTGLCPAGDGIQSLAYQNETYSSKKLDAAYVAAQTAYRRNVYALMCSNQYAGIYSIEHLQYRTLGNVVPHKSDKNDGMVEFQSCAAGIPESKFGNSYRDRFYATNLNHADAAFRHGDSLLDTTKMPVKWFEFFMPLVVVDDQFIYHFGSSLTAERSVAESKPEDKQNDRYIVEPNSTHLLKVYPKHPEFKLSECCIAPLGGLRRVFTALLSSATQASTTHQDLHNGTVTEWPALRFQFTVKRSSMKIHEQSEFTIFANPIVSSDESSVLYDTFATFTENAATYNYTLLDGASYVSHQLLDDKSSNPVVECASSDIIPLINSIVSALNDAIAVSSISTSNGKSIECVSGNSFKITWNGVDFGLCFSGSSGFTMYGSDVDVVVKYEKEKIIINALQMQGKCARTISSSSVTSIGKSLLTGESLTSWDARKLEPAFGFEFTLSETICGCKSTPRPCVFVHGLGAFKEEKHNLDVDPYWGNLTNHAPCCSSMKYVRLETMNTSWTDTRQQRKVCNHLLAVNENNQNSTISDTIIVTHSMGGLLVAAALASKKCHVDSSTSWVAIESPMRGSMSSDYFQDSCKDNTNIVMESLIEYTGLCPGGDGIRSLAYQGEKYSSKKLDAVYKAAQKVYRTHVTAAMCSDGNTGLRSNRQAVYWVLGRTMKHKSSKNDGIVEFHSCAGGFPESKFGNTYHDQFYVTKLNHADAAFRNGDALINTEKMPLKWFECLL</sequence>
<evidence type="ECO:0008006" key="3">
    <source>
        <dbReference type="Google" id="ProtNLM"/>
    </source>
</evidence>
<dbReference type="VEuPathDB" id="FungiDB:PPTG_06580"/>
<evidence type="ECO:0000313" key="2">
    <source>
        <dbReference type="EMBL" id="ETM02197.1"/>
    </source>
</evidence>
<dbReference type="AlphaFoldDB" id="W2LXP9"/>
<feature type="chain" id="PRO_5004819874" description="GPI inositol-deacylase" evidence="1">
    <location>
        <begin position="28"/>
        <end position="1114"/>
    </location>
</feature>
<dbReference type="VEuPathDB" id="FungiDB:PPTG_06581"/>
<dbReference type="Gene3D" id="3.40.50.1820">
    <property type="entry name" value="alpha/beta hydrolase"/>
    <property type="match status" value="2"/>
</dbReference>
<name>W2LXP9_PHYNI</name>
<dbReference type="EMBL" id="KI677469">
    <property type="protein sequence ID" value="ETM02197.1"/>
    <property type="molecule type" value="Genomic_DNA"/>
</dbReference>
<dbReference type="Proteomes" id="UP000054423">
    <property type="component" value="Unassembled WGS sequence"/>
</dbReference>
<gene>
    <name evidence="2" type="ORF">L917_01296</name>
</gene>
<accession>W2LXP9</accession>
<dbReference type="InterPro" id="IPR029058">
    <property type="entry name" value="AB_hydrolase_fold"/>
</dbReference>
<dbReference type="SUPFAM" id="SSF53474">
    <property type="entry name" value="alpha/beta-Hydrolases"/>
    <property type="match status" value="1"/>
</dbReference>
<dbReference type="OrthoDB" id="95392at2759"/>